<evidence type="ECO:0000256" key="6">
    <source>
        <dbReference type="ARBA" id="ARBA00022737"/>
    </source>
</evidence>
<dbReference type="PANTHER" id="PTHR21541">
    <property type="entry name" value="BTB POZ DOMAIN CONTAINING 12"/>
    <property type="match status" value="1"/>
</dbReference>
<keyword evidence="13" id="KW-0539">Nucleus</keyword>
<organism evidence="19 20">
    <name type="scientific">Mola mola</name>
    <name type="common">Ocean sunfish</name>
    <name type="synonym">Tetraodon mola</name>
    <dbReference type="NCBI Taxonomy" id="94237"/>
    <lineage>
        <taxon>Eukaryota</taxon>
        <taxon>Metazoa</taxon>
        <taxon>Chordata</taxon>
        <taxon>Craniata</taxon>
        <taxon>Vertebrata</taxon>
        <taxon>Euteleostomi</taxon>
        <taxon>Actinopterygii</taxon>
        <taxon>Neopterygii</taxon>
        <taxon>Teleostei</taxon>
        <taxon>Neoteleostei</taxon>
        <taxon>Acanthomorphata</taxon>
        <taxon>Eupercaria</taxon>
        <taxon>Tetraodontiformes</taxon>
        <taxon>Molidae</taxon>
        <taxon>Mola</taxon>
    </lineage>
</organism>
<evidence type="ECO:0000256" key="10">
    <source>
        <dbReference type="ARBA" id="ARBA00022843"/>
    </source>
</evidence>
<feature type="compositionally biased region" description="Low complexity" evidence="17">
    <location>
        <begin position="594"/>
        <end position="605"/>
    </location>
</feature>
<feature type="compositionally biased region" description="Polar residues" evidence="17">
    <location>
        <begin position="636"/>
        <end position="647"/>
    </location>
</feature>
<comment type="subunit">
    <text evidence="15">Forms a heterodimer with SLX1A/GIYD1. Interacts with ERCC4/XPF; catalytic subunit of the ERCC4-ERCC1 endonuclease. Interacts with MUS81; catalytic subunit of the MUS81-EME1 endonuclease. Interacts with MSH2; component of the MSH2-MSH3 mismatch repair complex. Interacts with TERF2-TERF2IP. Interacts with PLK1 and SLX4IP.</text>
</comment>
<dbReference type="Gene3D" id="3.30.710.10">
    <property type="entry name" value="Potassium Channel Kv1.1, Chain A"/>
    <property type="match status" value="1"/>
</dbReference>
<feature type="compositionally biased region" description="Polar residues" evidence="17">
    <location>
        <begin position="696"/>
        <end position="712"/>
    </location>
</feature>
<dbReference type="GO" id="GO:0090656">
    <property type="term" value="P:t-circle formation"/>
    <property type="evidence" value="ECO:0007669"/>
    <property type="project" value="UniProtKB-ARBA"/>
</dbReference>
<feature type="compositionally biased region" description="Acidic residues" evidence="17">
    <location>
        <begin position="487"/>
        <end position="506"/>
    </location>
</feature>
<feature type="compositionally biased region" description="Low complexity" evidence="17">
    <location>
        <begin position="805"/>
        <end position="818"/>
    </location>
</feature>
<feature type="compositionally biased region" description="Basic and acidic residues" evidence="17">
    <location>
        <begin position="828"/>
        <end position="840"/>
    </location>
</feature>
<evidence type="ECO:0000259" key="18">
    <source>
        <dbReference type="PROSITE" id="PS50097"/>
    </source>
</evidence>
<dbReference type="AlphaFoldDB" id="A0A3Q3XHM8"/>
<dbReference type="GO" id="GO:0000712">
    <property type="term" value="P:resolution of meiotic recombination intermediates"/>
    <property type="evidence" value="ECO:0007669"/>
    <property type="project" value="TreeGrafter"/>
</dbReference>
<feature type="region of interest" description="Disordered" evidence="17">
    <location>
        <begin position="15"/>
        <end position="65"/>
    </location>
</feature>
<evidence type="ECO:0000256" key="13">
    <source>
        <dbReference type="ARBA" id="ARBA00023242"/>
    </source>
</evidence>
<keyword evidence="10" id="KW-0832">Ubl conjugation</keyword>
<dbReference type="GO" id="GO:0032206">
    <property type="term" value="P:positive regulation of telomere maintenance"/>
    <property type="evidence" value="ECO:0007669"/>
    <property type="project" value="UniProtKB-ARBA"/>
</dbReference>
<dbReference type="GO" id="GO:0033557">
    <property type="term" value="C:Slx1-Slx4 complex"/>
    <property type="evidence" value="ECO:0007669"/>
    <property type="project" value="InterPro"/>
</dbReference>
<dbReference type="PROSITE" id="PS50097">
    <property type="entry name" value="BTB"/>
    <property type="match status" value="1"/>
</dbReference>
<feature type="compositionally biased region" description="Low complexity" evidence="17">
    <location>
        <begin position="899"/>
        <end position="913"/>
    </location>
</feature>
<dbReference type="PANTHER" id="PTHR21541:SF3">
    <property type="entry name" value="STRUCTURE-SPECIFIC ENDONUCLEASE SUBUNIT SLX4"/>
    <property type="match status" value="1"/>
</dbReference>
<feature type="region of interest" description="Disordered" evidence="17">
    <location>
        <begin position="578"/>
        <end position="764"/>
    </location>
</feature>
<dbReference type="GO" id="GO:0006260">
    <property type="term" value="P:DNA replication"/>
    <property type="evidence" value="ECO:0007669"/>
    <property type="project" value="InterPro"/>
</dbReference>
<comment type="similarity">
    <text evidence="2">Belongs to the SLX4 family.</text>
</comment>
<feature type="compositionally biased region" description="Polar residues" evidence="17">
    <location>
        <begin position="747"/>
        <end position="761"/>
    </location>
</feature>
<dbReference type="GO" id="GO:0008270">
    <property type="term" value="F:zinc ion binding"/>
    <property type="evidence" value="ECO:0007669"/>
    <property type="project" value="UniProtKB-KW"/>
</dbReference>
<feature type="compositionally biased region" description="Basic and acidic residues" evidence="17">
    <location>
        <begin position="42"/>
        <end position="58"/>
    </location>
</feature>
<protein>
    <recommendedName>
        <fullName evidence="14">Structure-specific endonuclease subunit SLX4</fullName>
    </recommendedName>
    <alternativeName>
        <fullName evidence="16">BTB/POZ domain-containing protein 12</fullName>
    </alternativeName>
</protein>
<dbReference type="FunFam" id="3.30.710.10:FF:000116">
    <property type="entry name" value="SLX4 structure-specific endonuclease subunit"/>
    <property type="match status" value="1"/>
</dbReference>
<keyword evidence="11" id="KW-0233">DNA recombination</keyword>
<feature type="compositionally biased region" description="Basic and acidic residues" evidence="17">
    <location>
        <begin position="945"/>
        <end position="974"/>
    </location>
</feature>
<evidence type="ECO:0000256" key="7">
    <source>
        <dbReference type="ARBA" id="ARBA00022763"/>
    </source>
</evidence>
<evidence type="ECO:0000313" key="20">
    <source>
        <dbReference type="Proteomes" id="UP000261620"/>
    </source>
</evidence>
<evidence type="ECO:0000256" key="3">
    <source>
        <dbReference type="ARBA" id="ARBA00022499"/>
    </source>
</evidence>
<dbReference type="OMA" id="KEATLWE"/>
<keyword evidence="3" id="KW-1017">Isopeptide bond</keyword>
<accession>A0A3Q3XHM8</accession>
<keyword evidence="8" id="KW-0863">Zinc-finger</keyword>
<evidence type="ECO:0000256" key="11">
    <source>
        <dbReference type="ARBA" id="ARBA00023172"/>
    </source>
</evidence>
<evidence type="ECO:0000256" key="2">
    <source>
        <dbReference type="ARBA" id="ARBA00006661"/>
    </source>
</evidence>
<keyword evidence="6" id="KW-0677">Repeat</keyword>
<sequence length="1179" mass="128806">MDDSEQDFVDLCSKLLKRVRKKPGEPRQLRKEERQPSSQTSDGDKRKKNQKGDGDSRSKCARTQPVLTVAEAEQDVVCGRPAYDSVDTGRAERGLSVKDKVLQRMQQFKRASPEKIRLRTTVMQHVPVCLNCSVLFPDRPDPVGSDCHLEAEDSDEALALRLQQELDREAAQAETINLEDGGLFFCHLCHRDLTRMTPEGRTQHVNRCLDESEESAPALLPPPPPAPGVPDCPICGKKFKSQKSRSAHLKRCSSDMGVAPAVLLQALQRQAEETQNVPTASRLPHLLAFSTESGGTKRKGPSKPGLPAKKKPRRKAESLDNDTMVALALSSSLLEQERESERVWRPEAGTLTSHTRLPPTQMVAMVRLAADLGSMVNNPQLSDVQLQVDSGEVYFAHSFMVYARCPLLAEMVHESGFGVQEEGVPAAQRVLMSDVPGQAVFALLQYLYTADCSIPASLRPHVLELASRSVSIVQDVQHFPRATGTDEGQDEEKAENVNEQELEEIYEFAATQRKKEEEKESMEEEEEEDKDAEVFTKLGETKRRSTGFSVKNLQTNPVRELDPSLDRSYNRLFSDSWGAYEEGDPSSVPSTSGQSKTHSPQSQKQHSPHKSSSKLSHRAFLQSSADNLYLCPPPSTSNLPVPGQSPSPDLDSAVDLDAPKDALLLKPESEGPRSICAPLSPDSPQLKKEPELIVLSDSSSEMEVVLSSRSPSPQSPHAVEDPQSYTQIRPQQVPKPSEPALEDKKSSNVQFSPDHSAQSCPGCSPEVSWLIPSTPLQCGGSTSSSSTQTRSSICRTQLFPKHDSSSLVLSSPALPLNSKLQPLSSSTRTEKQDGVLKIKLEGTAPYSSTPLHNELHQPPAPLVTSPLLSSFDKQRSASQGRQRTPSDSLERTELGSFHLSPLSDPLDPPSISSHRAHQSSQRGSDSPRQSRQSEFSIHESAGTELIRKGVKDEEAATESKNEDLCHEGQQREPTAETGVTDSRLAGSLPVSGSSLEACQSQEQPSPLRRFGVRPLPKRQMILKLKEIHQYTHQLVNSDSEDEAPSAGQMKPPAGGSEAAASGPLSCDQAVKLKEPGAPAVQPGALPLLGRTLGQQRRRYTQILQYQPVVLSQLQERLKAAGIRLGNAKLVDYLDSQCITFTTAEPGQSAGRGRGRKTAKKPKAAGENGARRKRGVTATL</sequence>
<evidence type="ECO:0000256" key="9">
    <source>
        <dbReference type="ARBA" id="ARBA00022833"/>
    </source>
</evidence>
<proteinExistence type="inferred from homology"/>
<name>A0A3Q3XHM8_MOLML</name>
<evidence type="ECO:0000256" key="15">
    <source>
        <dbReference type="ARBA" id="ARBA00064578"/>
    </source>
</evidence>
<feature type="region of interest" description="Disordered" evidence="17">
    <location>
        <begin position="804"/>
        <end position="1010"/>
    </location>
</feature>
<evidence type="ECO:0000256" key="4">
    <source>
        <dbReference type="ARBA" id="ARBA00022553"/>
    </source>
</evidence>
<dbReference type="Ensembl" id="ENSMMOT00000029058.1">
    <property type="protein sequence ID" value="ENSMMOP00000028575.1"/>
    <property type="gene ID" value="ENSMMOG00000021580.1"/>
</dbReference>
<reference evidence="19" key="2">
    <citation type="submission" date="2025-09" db="UniProtKB">
        <authorList>
            <consortium name="Ensembl"/>
        </authorList>
    </citation>
    <scope>IDENTIFICATION</scope>
</reference>
<dbReference type="Pfam" id="PF00651">
    <property type="entry name" value="BTB"/>
    <property type="match status" value="1"/>
</dbReference>
<feature type="region of interest" description="Disordered" evidence="17">
    <location>
        <begin position="1036"/>
        <end position="1062"/>
    </location>
</feature>
<evidence type="ECO:0000256" key="12">
    <source>
        <dbReference type="ARBA" id="ARBA00023204"/>
    </source>
</evidence>
<evidence type="ECO:0000256" key="1">
    <source>
        <dbReference type="ARBA" id="ARBA00004123"/>
    </source>
</evidence>
<dbReference type="SMART" id="SM00225">
    <property type="entry name" value="BTB"/>
    <property type="match status" value="1"/>
</dbReference>
<feature type="domain" description="BTB" evidence="18">
    <location>
        <begin position="382"/>
        <end position="456"/>
    </location>
</feature>
<keyword evidence="20" id="KW-1185">Reference proteome</keyword>
<feature type="region of interest" description="Disordered" evidence="17">
    <location>
        <begin position="1143"/>
        <end position="1179"/>
    </location>
</feature>
<keyword evidence="5" id="KW-0479">Metal-binding</keyword>
<evidence type="ECO:0000256" key="5">
    <source>
        <dbReference type="ARBA" id="ARBA00022723"/>
    </source>
</evidence>
<dbReference type="InterPro" id="IPR000210">
    <property type="entry name" value="BTB/POZ_dom"/>
</dbReference>
<feature type="region of interest" description="Disordered" evidence="17">
    <location>
        <begin position="477"/>
        <end position="540"/>
    </location>
</feature>
<feature type="compositionally biased region" description="Low complexity" evidence="17">
    <location>
        <begin position="1051"/>
        <end position="1062"/>
    </location>
</feature>
<dbReference type="STRING" id="94237.ENSMMOP00000028575"/>
<feature type="compositionally biased region" description="Basic and acidic residues" evidence="17">
    <location>
        <begin position="22"/>
        <end position="35"/>
    </location>
</feature>
<feature type="region of interest" description="Disordered" evidence="17">
    <location>
        <begin position="290"/>
        <end position="322"/>
    </location>
</feature>
<feature type="compositionally biased region" description="Polar residues" evidence="17">
    <location>
        <begin position="990"/>
        <end position="1004"/>
    </location>
</feature>
<keyword evidence="12" id="KW-0234">DNA repair</keyword>
<feature type="compositionally biased region" description="Acidic residues" evidence="17">
    <location>
        <begin position="519"/>
        <end position="531"/>
    </location>
</feature>
<reference evidence="19" key="1">
    <citation type="submission" date="2025-08" db="UniProtKB">
        <authorList>
            <consortium name="Ensembl"/>
        </authorList>
    </citation>
    <scope>IDENTIFICATION</scope>
</reference>
<dbReference type="Pfam" id="PF09494">
    <property type="entry name" value="Slx4"/>
    <property type="match status" value="1"/>
</dbReference>
<feature type="compositionally biased region" description="Basic residues" evidence="17">
    <location>
        <begin position="1170"/>
        <end position="1179"/>
    </location>
</feature>
<comment type="subcellular location">
    <subcellularLocation>
        <location evidence="1">Nucleus</location>
    </subcellularLocation>
</comment>
<evidence type="ECO:0000256" key="17">
    <source>
        <dbReference type="SAM" id="MobiDB-lite"/>
    </source>
</evidence>
<keyword evidence="7" id="KW-0227">DNA damage</keyword>
<evidence type="ECO:0000256" key="14">
    <source>
        <dbReference type="ARBA" id="ARBA00029496"/>
    </source>
</evidence>
<feature type="compositionally biased region" description="Basic residues" evidence="17">
    <location>
        <begin position="1152"/>
        <end position="1162"/>
    </location>
</feature>
<dbReference type="InterPro" id="IPR018574">
    <property type="entry name" value="Structure-sp_endonuc_su_Slx4"/>
</dbReference>
<dbReference type="Proteomes" id="UP000261620">
    <property type="component" value="Unplaced"/>
</dbReference>
<evidence type="ECO:0000256" key="8">
    <source>
        <dbReference type="ARBA" id="ARBA00022771"/>
    </source>
</evidence>
<feature type="compositionally biased region" description="Polar residues" evidence="17">
    <location>
        <begin position="876"/>
        <end position="887"/>
    </location>
</feature>
<evidence type="ECO:0000313" key="19">
    <source>
        <dbReference type="Ensembl" id="ENSMMOP00000028575.1"/>
    </source>
</evidence>
<evidence type="ECO:0000256" key="16">
    <source>
        <dbReference type="ARBA" id="ARBA00076095"/>
    </source>
</evidence>
<dbReference type="SUPFAM" id="SSF54695">
    <property type="entry name" value="POZ domain"/>
    <property type="match status" value="1"/>
</dbReference>
<dbReference type="GO" id="GO:0006281">
    <property type="term" value="P:DNA repair"/>
    <property type="evidence" value="ECO:0007669"/>
    <property type="project" value="UniProtKB-KW"/>
</dbReference>
<feature type="compositionally biased region" description="Polar residues" evidence="17">
    <location>
        <begin position="918"/>
        <end position="935"/>
    </location>
</feature>
<keyword evidence="4" id="KW-0597">Phosphoprotein</keyword>
<keyword evidence="9" id="KW-0862">Zinc</keyword>
<feature type="compositionally biased region" description="Basic residues" evidence="17">
    <location>
        <begin position="606"/>
        <end position="617"/>
    </location>
</feature>
<dbReference type="InterPro" id="IPR011333">
    <property type="entry name" value="SKP1/BTB/POZ_sf"/>
</dbReference>